<feature type="domain" description="Response regulatory" evidence="3">
    <location>
        <begin position="3"/>
        <end position="119"/>
    </location>
</feature>
<dbReference type="Proteomes" id="UP000199470">
    <property type="component" value="Unassembled WGS sequence"/>
</dbReference>
<dbReference type="SUPFAM" id="SSF52172">
    <property type="entry name" value="CheY-like"/>
    <property type="match status" value="2"/>
</dbReference>
<gene>
    <name evidence="4" type="ORF">SAMN02982985_01241</name>
</gene>
<feature type="modified residue" description="4-aspartylphosphate" evidence="2">
    <location>
        <position position="52"/>
    </location>
</feature>
<evidence type="ECO:0000313" key="5">
    <source>
        <dbReference type="Proteomes" id="UP000199470"/>
    </source>
</evidence>
<dbReference type="RefSeq" id="WP_093385085.1">
    <property type="nucleotide sequence ID" value="NZ_FOTW01000006.1"/>
</dbReference>
<dbReference type="InterPro" id="IPR001789">
    <property type="entry name" value="Sig_transdc_resp-reg_receiver"/>
</dbReference>
<evidence type="ECO:0000256" key="2">
    <source>
        <dbReference type="PROSITE-ProRule" id="PRU00169"/>
    </source>
</evidence>
<dbReference type="STRING" id="758825.SAMN02982985_01241"/>
<dbReference type="AlphaFoldDB" id="A0A1I4JUP7"/>
<keyword evidence="1 2" id="KW-0597">Phosphoprotein</keyword>
<evidence type="ECO:0000256" key="1">
    <source>
        <dbReference type="ARBA" id="ARBA00022553"/>
    </source>
</evidence>
<evidence type="ECO:0000259" key="3">
    <source>
        <dbReference type="PROSITE" id="PS50110"/>
    </source>
</evidence>
<dbReference type="PANTHER" id="PTHR44591">
    <property type="entry name" value="STRESS RESPONSE REGULATOR PROTEIN 1"/>
    <property type="match status" value="1"/>
</dbReference>
<protein>
    <submittedName>
        <fullName evidence="4">Two-component system, cell cycle response regulator</fullName>
    </submittedName>
</protein>
<dbReference type="InterPro" id="IPR050595">
    <property type="entry name" value="Bact_response_regulator"/>
</dbReference>
<dbReference type="Gene3D" id="3.40.50.2300">
    <property type="match status" value="1"/>
</dbReference>
<name>A0A1I4JUP7_9BURK</name>
<organism evidence="4 5">
    <name type="scientific">Rugamonas rubra</name>
    <dbReference type="NCBI Taxonomy" id="758825"/>
    <lineage>
        <taxon>Bacteria</taxon>
        <taxon>Pseudomonadati</taxon>
        <taxon>Pseudomonadota</taxon>
        <taxon>Betaproteobacteria</taxon>
        <taxon>Burkholderiales</taxon>
        <taxon>Oxalobacteraceae</taxon>
        <taxon>Telluria group</taxon>
        <taxon>Rugamonas</taxon>
    </lineage>
</organism>
<dbReference type="PANTHER" id="PTHR44591:SF23">
    <property type="entry name" value="CHEY SUBFAMILY"/>
    <property type="match status" value="1"/>
</dbReference>
<evidence type="ECO:0000313" key="4">
    <source>
        <dbReference type="EMBL" id="SFL70298.1"/>
    </source>
</evidence>
<dbReference type="EMBL" id="FOTW01000006">
    <property type="protein sequence ID" value="SFL70298.1"/>
    <property type="molecule type" value="Genomic_DNA"/>
</dbReference>
<sequence>MARILIIEDNQPNRELLVYLLAAFGHQPLAAVDGEQGLALARAERPDLILCDIQLPGLDGYGVLLALRAHPATRAIPVLASSALAPGELGETTRLAGFDGCLSKSCEPELLLAALQAHLPQELRTAVPAAPAGTATPAGLAPAVASPAPPAGAARLLLLDTAPLNHGLLATILGHVGHTLTVVDSAATAAAARGPFDLLLCDYDPVDAAARGFLAPLLRAHAALPLIVLRPDAGQGIAALLEHHPAPAHLLNHPLDPPLLIEVVAACLAASGAGAAKE</sequence>
<accession>A0A1I4JUP7</accession>
<dbReference type="Pfam" id="PF00072">
    <property type="entry name" value="Response_reg"/>
    <property type="match status" value="1"/>
</dbReference>
<reference evidence="4 5" key="1">
    <citation type="submission" date="2016-10" db="EMBL/GenBank/DDBJ databases">
        <authorList>
            <person name="de Groot N.N."/>
        </authorList>
    </citation>
    <scope>NUCLEOTIDE SEQUENCE [LARGE SCALE GENOMIC DNA]</scope>
    <source>
        <strain evidence="4 5">ATCC 43154</strain>
    </source>
</reference>
<dbReference type="PROSITE" id="PS50110">
    <property type="entry name" value="RESPONSE_REGULATORY"/>
    <property type="match status" value="1"/>
</dbReference>
<keyword evidence="5" id="KW-1185">Reference proteome</keyword>
<dbReference type="InterPro" id="IPR011006">
    <property type="entry name" value="CheY-like_superfamily"/>
</dbReference>
<proteinExistence type="predicted"/>
<dbReference type="SMART" id="SM00448">
    <property type="entry name" value="REC"/>
    <property type="match status" value="1"/>
</dbReference>
<dbReference type="GO" id="GO:0000160">
    <property type="term" value="P:phosphorelay signal transduction system"/>
    <property type="evidence" value="ECO:0007669"/>
    <property type="project" value="InterPro"/>
</dbReference>